<keyword evidence="5 6" id="KW-0482">Metalloprotease</keyword>
<evidence type="ECO:0000256" key="4">
    <source>
        <dbReference type="ARBA" id="ARBA00022833"/>
    </source>
</evidence>
<keyword evidence="4 6" id="KW-0862">Zinc</keyword>
<evidence type="ECO:0000259" key="7">
    <source>
        <dbReference type="Pfam" id="PF01432"/>
    </source>
</evidence>
<evidence type="ECO:0000313" key="8">
    <source>
        <dbReference type="EMBL" id="CAE8642135.1"/>
    </source>
</evidence>
<dbReference type="Proteomes" id="UP000654075">
    <property type="component" value="Unassembled WGS sequence"/>
</dbReference>
<dbReference type="Pfam" id="PF01432">
    <property type="entry name" value="Peptidase_M3"/>
    <property type="match status" value="1"/>
</dbReference>
<proteinExistence type="inferred from homology"/>
<gene>
    <name evidence="8" type="ORF">PGLA1383_LOCUS56667</name>
</gene>
<evidence type="ECO:0000256" key="5">
    <source>
        <dbReference type="ARBA" id="ARBA00023049"/>
    </source>
</evidence>
<accession>A0A813HUK8</accession>
<keyword evidence="1 6" id="KW-0645">Protease</keyword>
<dbReference type="SUPFAM" id="SSF55486">
    <property type="entry name" value="Metalloproteases ('zincins'), catalytic domain"/>
    <property type="match status" value="1"/>
</dbReference>
<keyword evidence="3 6" id="KW-0378">Hydrolase</keyword>
<dbReference type="Gene3D" id="1.10.1370.10">
    <property type="entry name" value="Neurolysin, domain 3"/>
    <property type="match status" value="1"/>
</dbReference>
<reference evidence="8" key="1">
    <citation type="submission" date="2021-02" db="EMBL/GenBank/DDBJ databases">
        <authorList>
            <person name="Dougan E. K."/>
            <person name="Rhodes N."/>
            <person name="Thang M."/>
            <person name="Chan C."/>
        </authorList>
    </citation>
    <scope>NUCLEOTIDE SEQUENCE</scope>
</reference>
<organism evidence="8 9">
    <name type="scientific">Polarella glacialis</name>
    <name type="common">Dinoflagellate</name>
    <dbReference type="NCBI Taxonomy" id="89957"/>
    <lineage>
        <taxon>Eukaryota</taxon>
        <taxon>Sar</taxon>
        <taxon>Alveolata</taxon>
        <taxon>Dinophyceae</taxon>
        <taxon>Suessiales</taxon>
        <taxon>Suessiaceae</taxon>
        <taxon>Polarella</taxon>
    </lineage>
</organism>
<dbReference type="InterPro" id="IPR001567">
    <property type="entry name" value="Pept_M3A_M3B_dom"/>
</dbReference>
<dbReference type="AlphaFoldDB" id="A0A813HUK8"/>
<name>A0A813HUK8_POLGL</name>
<dbReference type="EMBL" id="CAJNNV010033118">
    <property type="protein sequence ID" value="CAE8642135.1"/>
    <property type="molecule type" value="Genomic_DNA"/>
</dbReference>
<dbReference type="InterPro" id="IPR024077">
    <property type="entry name" value="Neurolysin/TOP_dom2"/>
</dbReference>
<dbReference type="OrthoDB" id="17530at2759"/>
<dbReference type="GO" id="GO:0046872">
    <property type="term" value="F:metal ion binding"/>
    <property type="evidence" value="ECO:0007669"/>
    <property type="project" value="UniProtKB-UniRule"/>
</dbReference>
<comment type="similarity">
    <text evidence="6">Belongs to the peptidase M3 family.</text>
</comment>
<comment type="caution">
    <text evidence="8">The sequence shown here is derived from an EMBL/GenBank/DDBJ whole genome shotgun (WGS) entry which is preliminary data.</text>
</comment>
<keyword evidence="9" id="KW-1185">Reference proteome</keyword>
<feature type="domain" description="Peptidase M3A/M3B catalytic" evidence="7">
    <location>
        <begin position="7"/>
        <end position="140"/>
    </location>
</feature>
<evidence type="ECO:0000256" key="3">
    <source>
        <dbReference type="ARBA" id="ARBA00022801"/>
    </source>
</evidence>
<evidence type="ECO:0000256" key="2">
    <source>
        <dbReference type="ARBA" id="ARBA00022723"/>
    </source>
</evidence>
<evidence type="ECO:0000256" key="1">
    <source>
        <dbReference type="ARBA" id="ARBA00022670"/>
    </source>
</evidence>
<sequence length="141" mass="15707">MHFRLLTTCQGLATYASHNKTGAAMPAELRESCRSGRSHFAHFEAAQQLMYAVVDQAFYACSPSSTSEEQAAAEVLLLLLRPVVHRHLAKKLARFDQELDGPYNGTIASLLGLSKPSKFDHLVHYDGSYYCYLFNRALSAH</sequence>
<protein>
    <recommendedName>
        <fullName evidence="7">Peptidase M3A/M3B catalytic domain-containing protein</fullName>
    </recommendedName>
</protein>
<evidence type="ECO:0000256" key="6">
    <source>
        <dbReference type="RuleBase" id="RU003435"/>
    </source>
</evidence>
<feature type="non-terminal residue" evidence="8">
    <location>
        <position position="141"/>
    </location>
</feature>
<dbReference type="GO" id="GO:0004222">
    <property type="term" value="F:metalloendopeptidase activity"/>
    <property type="evidence" value="ECO:0007669"/>
    <property type="project" value="InterPro"/>
</dbReference>
<keyword evidence="2 6" id="KW-0479">Metal-binding</keyword>
<comment type="cofactor">
    <cofactor evidence="6">
        <name>Zn(2+)</name>
        <dbReference type="ChEBI" id="CHEBI:29105"/>
    </cofactor>
    <text evidence="6">Binds 1 zinc ion.</text>
</comment>
<evidence type="ECO:0000313" key="9">
    <source>
        <dbReference type="Proteomes" id="UP000654075"/>
    </source>
</evidence>
<dbReference type="GO" id="GO:0006508">
    <property type="term" value="P:proteolysis"/>
    <property type="evidence" value="ECO:0007669"/>
    <property type="project" value="UniProtKB-KW"/>
</dbReference>